<dbReference type="InterPro" id="IPR006102">
    <property type="entry name" value="Ig-like_GH2"/>
</dbReference>
<keyword evidence="14" id="KW-1185">Reference proteome</keyword>
<protein>
    <recommendedName>
        <fullName evidence="5 10">Beta-galactosidase</fullName>
        <ecNumber evidence="5 10">3.2.1.23</ecNumber>
    </recommendedName>
    <alternativeName>
        <fullName evidence="9 10">Lactase</fullName>
    </alternativeName>
</protein>
<dbReference type="PANTHER" id="PTHR46323:SF2">
    <property type="entry name" value="BETA-GALACTOSIDASE"/>
    <property type="match status" value="1"/>
</dbReference>
<gene>
    <name evidence="13" type="ORF">OM074_08335</name>
</gene>
<dbReference type="EC" id="3.2.1.23" evidence="5 10"/>
<dbReference type="Pfam" id="PF16353">
    <property type="entry name" value="LacZ_4"/>
    <property type="match status" value="1"/>
</dbReference>
<evidence type="ECO:0000313" key="14">
    <source>
        <dbReference type="Proteomes" id="UP001207408"/>
    </source>
</evidence>
<dbReference type="SUPFAM" id="SSF49303">
    <property type="entry name" value="beta-Galactosidase/glucuronidase domain"/>
    <property type="match status" value="2"/>
</dbReference>
<evidence type="ECO:0000256" key="8">
    <source>
        <dbReference type="ARBA" id="ARBA00023295"/>
    </source>
</evidence>
<dbReference type="Pfam" id="PF02929">
    <property type="entry name" value="Bgal_small_N"/>
    <property type="match status" value="1"/>
</dbReference>
<dbReference type="Proteomes" id="UP001207408">
    <property type="component" value="Unassembled WGS sequence"/>
</dbReference>
<evidence type="ECO:0000256" key="7">
    <source>
        <dbReference type="ARBA" id="ARBA00022837"/>
    </source>
</evidence>
<dbReference type="InterPro" id="IPR004199">
    <property type="entry name" value="B-gal_small/dom_5"/>
</dbReference>
<dbReference type="SUPFAM" id="SSF49785">
    <property type="entry name" value="Galactose-binding domain-like"/>
    <property type="match status" value="1"/>
</dbReference>
<dbReference type="PRINTS" id="PR00132">
    <property type="entry name" value="GLHYDRLASE2"/>
</dbReference>
<evidence type="ECO:0000256" key="9">
    <source>
        <dbReference type="ARBA" id="ARBA00032230"/>
    </source>
</evidence>
<dbReference type="InterPro" id="IPR006104">
    <property type="entry name" value="Glyco_hydro_2_N"/>
</dbReference>
<dbReference type="InterPro" id="IPR017853">
    <property type="entry name" value="GH"/>
</dbReference>
<evidence type="ECO:0000256" key="1">
    <source>
        <dbReference type="ARBA" id="ARBA00001412"/>
    </source>
</evidence>
<evidence type="ECO:0000313" key="13">
    <source>
        <dbReference type="EMBL" id="MCW3805635.1"/>
    </source>
</evidence>
<reference evidence="13" key="1">
    <citation type="submission" date="2022-10" db="EMBL/GenBank/DDBJ databases">
        <authorList>
            <person name="Yu W.X."/>
        </authorList>
    </citation>
    <scope>NUCLEOTIDE SEQUENCE</scope>
    <source>
        <strain evidence="13">D04</strain>
    </source>
</reference>
<keyword evidence="7" id="KW-0106">Calcium</keyword>
<comment type="cofactor">
    <cofactor evidence="2">
        <name>Ca(2+)</name>
        <dbReference type="ChEBI" id="CHEBI:29108"/>
    </cofactor>
</comment>
<organism evidence="13 14">
    <name type="scientific">Plebeiibacterium marinum</name>
    <dbReference type="NCBI Taxonomy" id="2992111"/>
    <lineage>
        <taxon>Bacteria</taxon>
        <taxon>Pseudomonadati</taxon>
        <taxon>Bacteroidota</taxon>
        <taxon>Bacteroidia</taxon>
        <taxon>Marinilabiliales</taxon>
        <taxon>Marinilabiliaceae</taxon>
        <taxon>Plebeiibacterium</taxon>
    </lineage>
</organism>
<dbReference type="SUPFAM" id="SSF74650">
    <property type="entry name" value="Galactose mutarotase-like"/>
    <property type="match status" value="1"/>
</dbReference>
<dbReference type="InterPro" id="IPR006103">
    <property type="entry name" value="Glyco_hydro_2_cat"/>
</dbReference>
<accession>A0AAE3MDK3</accession>
<comment type="similarity">
    <text evidence="3 10">Belongs to the glycosyl hydrolase 2 family.</text>
</comment>
<name>A0AAE3MDK3_9BACT</name>
<evidence type="ECO:0000256" key="6">
    <source>
        <dbReference type="ARBA" id="ARBA00022801"/>
    </source>
</evidence>
<dbReference type="InterPro" id="IPR008979">
    <property type="entry name" value="Galactose-bd-like_sf"/>
</dbReference>
<keyword evidence="6 10" id="KW-0378">Hydrolase</keyword>
<dbReference type="PROSITE" id="PS00719">
    <property type="entry name" value="GLYCOSYL_HYDROL_F2_1"/>
    <property type="match status" value="1"/>
</dbReference>
<evidence type="ECO:0000256" key="11">
    <source>
        <dbReference type="SAM" id="SignalP"/>
    </source>
</evidence>
<dbReference type="InterPro" id="IPR011013">
    <property type="entry name" value="Gal_mutarotase_sf_dom"/>
</dbReference>
<evidence type="ECO:0000256" key="10">
    <source>
        <dbReference type="RuleBase" id="RU361154"/>
    </source>
</evidence>
<dbReference type="Gene3D" id="3.20.20.80">
    <property type="entry name" value="Glycosidases"/>
    <property type="match status" value="1"/>
</dbReference>
<dbReference type="Pfam" id="PF02837">
    <property type="entry name" value="Glyco_hydro_2_N"/>
    <property type="match status" value="1"/>
</dbReference>
<dbReference type="InterPro" id="IPR006101">
    <property type="entry name" value="Glyco_hydro_2"/>
</dbReference>
<feature type="domain" description="Beta galactosidase small chain/" evidence="12">
    <location>
        <begin position="749"/>
        <end position="1025"/>
    </location>
</feature>
<dbReference type="FunFam" id="3.20.20.80:FF:000121">
    <property type="entry name" value="Beta-galactosidase"/>
    <property type="match status" value="1"/>
</dbReference>
<dbReference type="Pfam" id="PF02836">
    <property type="entry name" value="Glyco_hydro_2_C"/>
    <property type="match status" value="1"/>
</dbReference>
<dbReference type="RefSeq" id="WP_301199005.1">
    <property type="nucleotide sequence ID" value="NZ_JAPDPI010000014.1"/>
</dbReference>
<dbReference type="GO" id="GO:0005990">
    <property type="term" value="P:lactose catabolic process"/>
    <property type="evidence" value="ECO:0007669"/>
    <property type="project" value="TreeGrafter"/>
</dbReference>
<evidence type="ECO:0000256" key="2">
    <source>
        <dbReference type="ARBA" id="ARBA00001913"/>
    </source>
</evidence>
<dbReference type="GO" id="GO:0030246">
    <property type="term" value="F:carbohydrate binding"/>
    <property type="evidence" value="ECO:0007669"/>
    <property type="project" value="InterPro"/>
</dbReference>
<keyword evidence="11" id="KW-0732">Signal</keyword>
<comment type="catalytic activity">
    <reaction evidence="1 10">
        <text>Hydrolysis of terminal non-reducing beta-D-galactose residues in beta-D-galactosides.</text>
        <dbReference type="EC" id="3.2.1.23"/>
    </reaction>
</comment>
<dbReference type="GO" id="GO:0009341">
    <property type="term" value="C:beta-galactosidase complex"/>
    <property type="evidence" value="ECO:0007669"/>
    <property type="project" value="InterPro"/>
</dbReference>
<dbReference type="InterPro" id="IPR014718">
    <property type="entry name" value="GH-type_carb-bd"/>
</dbReference>
<dbReference type="Gene3D" id="2.60.120.260">
    <property type="entry name" value="Galactose-binding domain-like"/>
    <property type="match status" value="1"/>
</dbReference>
<feature type="signal peptide" evidence="11">
    <location>
        <begin position="1"/>
        <end position="19"/>
    </location>
</feature>
<evidence type="ECO:0000259" key="12">
    <source>
        <dbReference type="SMART" id="SM01038"/>
    </source>
</evidence>
<evidence type="ECO:0000256" key="4">
    <source>
        <dbReference type="ARBA" id="ARBA00011245"/>
    </source>
</evidence>
<dbReference type="Gene3D" id="2.70.98.10">
    <property type="match status" value="1"/>
</dbReference>
<dbReference type="PANTHER" id="PTHR46323">
    <property type="entry name" value="BETA-GALACTOSIDASE"/>
    <property type="match status" value="1"/>
</dbReference>
<dbReference type="SMART" id="SM01038">
    <property type="entry name" value="Bgal_small_N"/>
    <property type="match status" value="1"/>
</dbReference>
<dbReference type="GO" id="GO:0004565">
    <property type="term" value="F:beta-galactosidase activity"/>
    <property type="evidence" value="ECO:0007669"/>
    <property type="project" value="UniProtKB-EC"/>
</dbReference>
<dbReference type="Gene3D" id="2.60.40.10">
    <property type="entry name" value="Immunoglobulins"/>
    <property type="match status" value="2"/>
</dbReference>
<sequence>MIKKIFFGALILLGPGLFAQKWQDPNVNAINRADMHSSFFAYESETAANGCQKSSENYLSLNGTWNFNWVKNAWQRPTDYYKVGYNDQDWGKMPVPGVWELNGYGDPQYVNIGYAWRSQYKNNPPIVPEENNHVGTYRKEITVPATWSGKDIVAHFGSVTSNISLYVNGKYVGYSEDSKLEAEFNLTKFLKPGKNLIAFQVFRWCDGSYLEDQDFWRYSGVSRDCYLYARNKTHVKDIKVTPDLDEDYKDGSLKVALDLSGKASVKITLSDAEGKTVAEKQASGSGKITVGMDVANPLKWTAETPNLYKVTAVVKQGSKVLEVIPVKVGFRKVEKINNQLCVNGKAILIKGVNRHELDPDGGYVVSRERMIQDILMMKKFNVNAVRTCHYPNDKQWYDLCDEYGLYVVAEANIESHGMGYGDATLAKNVKFAKAHMERNQRNVLRNYNHPAVIIWSMGNEAGFGQNFEECYKWIKNYDSSRLVQYEQARQNDFTDIFCPMYYDYKRSEEYGQATDKTKPLIQCEYAHAMGNSQGGFKEYWDLIRKYPMYQGGFIWDFVDQSIHWKDNNGISIYGYGGDFNPYDASDNNFLDNGLISPDRKPNPHYYEVGYYYQSIWTKTIDVKKGTIEIFNEYFFRDLSDFYLQWELVADGKVLKTGIVNDLDVAPQQKATINLNLQLPEECSAKEVFINVAYKLKKEEQLVSAGSTLARQQLVVKDYEFKALQLANKKYVNQKVATPKLVENDVNYLLVTGEDFQIDFNRHSGFLCRYLVEGKAILNEGAELKPNFWRAPTDNDYGAKLQHKYGVWKNPKMDLKSLKGEINKDGLAEITAEYDMPEVSAKLVLSYVVNNKGAVKVKQQLKADANAKVSEMFRFGMKLEMPQQYGIITYYGRGPGENYIDRKDSEFIGLYQQKVDDQPYSYIRPQETGTKTDVRWWKQVDVSGSGICFKSDAAISMSALNYTVESLDDGKEKDQRHTPQVAKSDYVTICIDQKQMGLGCVTSWGALPRPEYRIPYQDYEFEFVINPVNHVFMVY</sequence>
<dbReference type="InterPro" id="IPR023230">
    <property type="entry name" value="Glyco_hydro_2_CS"/>
</dbReference>
<feature type="chain" id="PRO_5042251083" description="Beta-galactosidase" evidence="11">
    <location>
        <begin position="20"/>
        <end position="1034"/>
    </location>
</feature>
<comment type="caution">
    <text evidence="13">The sequence shown here is derived from an EMBL/GenBank/DDBJ whole genome shotgun (WGS) entry which is preliminary data.</text>
</comment>
<dbReference type="InterPro" id="IPR032312">
    <property type="entry name" value="LacZ_4"/>
</dbReference>
<evidence type="ECO:0000256" key="5">
    <source>
        <dbReference type="ARBA" id="ARBA00012756"/>
    </source>
</evidence>
<dbReference type="AlphaFoldDB" id="A0AAE3MDK3"/>
<dbReference type="SUPFAM" id="SSF51445">
    <property type="entry name" value="(Trans)glycosidases"/>
    <property type="match status" value="1"/>
</dbReference>
<dbReference type="Pfam" id="PF00703">
    <property type="entry name" value="Glyco_hydro_2"/>
    <property type="match status" value="1"/>
</dbReference>
<dbReference type="EMBL" id="JAPDPI010000014">
    <property type="protein sequence ID" value="MCW3805635.1"/>
    <property type="molecule type" value="Genomic_DNA"/>
</dbReference>
<comment type="subunit">
    <text evidence="4">Monomer.</text>
</comment>
<dbReference type="InterPro" id="IPR050347">
    <property type="entry name" value="Bact_Beta-galactosidase"/>
</dbReference>
<dbReference type="InterPro" id="IPR036156">
    <property type="entry name" value="Beta-gal/glucu_dom_sf"/>
</dbReference>
<dbReference type="InterPro" id="IPR013783">
    <property type="entry name" value="Ig-like_fold"/>
</dbReference>
<evidence type="ECO:0000256" key="3">
    <source>
        <dbReference type="ARBA" id="ARBA00007401"/>
    </source>
</evidence>
<keyword evidence="8 10" id="KW-0326">Glycosidase</keyword>
<proteinExistence type="inferred from homology"/>